<feature type="chain" id="PRO_5020414643" description="Lactococcin 972 family bacteriocin" evidence="1">
    <location>
        <begin position="34"/>
        <end position="142"/>
    </location>
</feature>
<dbReference type="Proteomes" id="UP000308978">
    <property type="component" value="Unassembled WGS sequence"/>
</dbReference>
<evidence type="ECO:0008006" key="4">
    <source>
        <dbReference type="Google" id="ProtNLM"/>
    </source>
</evidence>
<comment type="caution">
    <text evidence="2">The sequence shown here is derived from an EMBL/GenBank/DDBJ whole genome shotgun (WGS) entry which is preliminary data.</text>
</comment>
<gene>
    <name evidence="2" type="ORF">E5986_03025</name>
</gene>
<dbReference type="AlphaFoldDB" id="A0A4S4G6Q1"/>
<dbReference type="RefSeq" id="WP_136433214.1">
    <property type="nucleotide sequence ID" value="NZ_SSTJ01000002.1"/>
</dbReference>
<accession>A0A4S4G6Q1</accession>
<evidence type="ECO:0000256" key="1">
    <source>
        <dbReference type="SAM" id="SignalP"/>
    </source>
</evidence>
<protein>
    <recommendedName>
        <fullName evidence="4">Lactococcin 972 family bacteriocin</fullName>
    </recommendedName>
</protein>
<evidence type="ECO:0000313" key="3">
    <source>
        <dbReference type="Proteomes" id="UP000308978"/>
    </source>
</evidence>
<dbReference type="PROSITE" id="PS51257">
    <property type="entry name" value="PROKAR_LIPOPROTEIN"/>
    <property type="match status" value="1"/>
</dbReference>
<reference evidence="2 3" key="1">
    <citation type="submission" date="2019-04" db="EMBL/GenBank/DDBJ databases">
        <title>Microbes associate with the intestines of laboratory mice.</title>
        <authorList>
            <person name="Navarre W."/>
            <person name="Wong E."/>
            <person name="Huang K.C."/>
            <person name="Tropini C."/>
            <person name="Ng K."/>
            <person name="Yu B."/>
        </authorList>
    </citation>
    <scope>NUCLEOTIDE SEQUENCE [LARGE SCALE GENOMIC DNA]</scope>
    <source>
        <strain evidence="2 3">NM80_B27</strain>
    </source>
</reference>
<keyword evidence="1" id="KW-0732">Signal</keyword>
<organism evidence="2 3">
    <name type="scientific">Adlercreutzia caecimuris</name>
    <dbReference type="NCBI Taxonomy" id="671266"/>
    <lineage>
        <taxon>Bacteria</taxon>
        <taxon>Bacillati</taxon>
        <taxon>Actinomycetota</taxon>
        <taxon>Coriobacteriia</taxon>
        <taxon>Eggerthellales</taxon>
        <taxon>Eggerthellaceae</taxon>
        <taxon>Adlercreutzia</taxon>
    </lineage>
</organism>
<evidence type="ECO:0000313" key="2">
    <source>
        <dbReference type="EMBL" id="THG38402.1"/>
    </source>
</evidence>
<sequence length="142" mass="15420">MATQTCRLGKRCFAILLCVAVACSFASVIEAYAAGNVDKSPYSYSIKANGTTFTNDHRAKNNSSKVGVTPSTKDYYVSPNGYVPKTGKAYHAGTRTYVNWTGFEKGITNTINKKYSYAKLAFDAGGKGARTCKGKWRPDTTK</sequence>
<name>A0A4S4G6Q1_9ACTN</name>
<proteinExistence type="predicted"/>
<dbReference type="EMBL" id="SSTJ01000002">
    <property type="protein sequence ID" value="THG38402.1"/>
    <property type="molecule type" value="Genomic_DNA"/>
</dbReference>
<feature type="signal peptide" evidence="1">
    <location>
        <begin position="1"/>
        <end position="33"/>
    </location>
</feature>